<dbReference type="AlphaFoldDB" id="A0A2T7G6X4"/>
<keyword evidence="4 7" id="KW-0812">Transmembrane</keyword>
<evidence type="ECO:0000256" key="2">
    <source>
        <dbReference type="ARBA" id="ARBA00008017"/>
    </source>
</evidence>
<evidence type="ECO:0000259" key="8">
    <source>
        <dbReference type="Pfam" id="PF00924"/>
    </source>
</evidence>
<dbReference type="PANTHER" id="PTHR30221">
    <property type="entry name" value="SMALL-CONDUCTANCE MECHANOSENSITIVE CHANNEL"/>
    <property type="match status" value="1"/>
</dbReference>
<comment type="caution">
    <text evidence="10">The sequence shown here is derived from an EMBL/GenBank/DDBJ whole genome shotgun (WGS) entry which is preliminary data.</text>
</comment>
<dbReference type="Pfam" id="PF00924">
    <property type="entry name" value="MS_channel_2nd"/>
    <property type="match status" value="1"/>
</dbReference>
<evidence type="ECO:0000256" key="1">
    <source>
        <dbReference type="ARBA" id="ARBA00004651"/>
    </source>
</evidence>
<feature type="domain" description="Mechanosensitive ion channel MscS" evidence="8">
    <location>
        <begin position="102"/>
        <end position="167"/>
    </location>
</feature>
<feature type="transmembrane region" description="Helical" evidence="7">
    <location>
        <begin position="85"/>
        <end position="115"/>
    </location>
</feature>
<dbReference type="OrthoDB" id="9814206at2"/>
<comment type="caution">
    <text evidence="7">Lacks conserved residue(s) required for the propagation of feature annotation.</text>
</comment>
<dbReference type="InterPro" id="IPR011014">
    <property type="entry name" value="MscS_channel_TM-2"/>
</dbReference>
<evidence type="ECO:0000313" key="11">
    <source>
        <dbReference type="Proteomes" id="UP000244446"/>
    </source>
</evidence>
<dbReference type="SUPFAM" id="SSF50182">
    <property type="entry name" value="Sm-like ribonucleoproteins"/>
    <property type="match status" value="1"/>
</dbReference>
<dbReference type="EMBL" id="QCYH01000005">
    <property type="protein sequence ID" value="PVA10126.1"/>
    <property type="molecule type" value="Genomic_DNA"/>
</dbReference>
<dbReference type="GO" id="GO:0005886">
    <property type="term" value="C:plasma membrane"/>
    <property type="evidence" value="ECO:0007669"/>
    <property type="project" value="UniProtKB-SubCell"/>
</dbReference>
<dbReference type="Gene3D" id="2.30.30.60">
    <property type="match status" value="1"/>
</dbReference>
<dbReference type="RefSeq" id="WP_108692209.1">
    <property type="nucleotide sequence ID" value="NZ_QCYH01000005.1"/>
</dbReference>
<feature type="domain" description="Mechanosensitive ion channel MscS C-terminal" evidence="9">
    <location>
        <begin position="175"/>
        <end position="256"/>
    </location>
</feature>
<evidence type="ECO:0000256" key="5">
    <source>
        <dbReference type="ARBA" id="ARBA00022989"/>
    </source>
</evidence>
<keyword evidence="6 7" id="KW-0472">Membrane</keyword>
<proteinExistence type="inferred from homology"/>
<dbReference type="Gene3D" id="1.10.287.1260">
    <property type="match status" value="1"/>
</dbReference>
<feature type="transmembrane region" description="Helical" evidence="7">
    <location>
        <begin position="56"/>
        <end position="79"/>
    </location>
</feature>
<keyword evidence="7" id="KW-0407">Ion channel</keyword>
<protein>
    <recommendedName>
        <fullName evidence="7">Small-conductance mechanosensitive channel</fullName>
    </recommendedName>
</protein>
<comment type="subunit">
    <text evidence="7">Homoheptamer.</text>
</comment>
<dbReference type="PANTHER" id="PTHR30221:SF1">
    <property type="entry name" value="SMALL-CONDUCTANCE MECHANOSENSITIVE CHANNEL"/>
    <property type="match status" value="1"/>
</dbReference>
<feature type="transmembrane region" description="Helical" evidence="7">
    <location>
        <begin position="12"/>
        <end position="35"/>
    </location>
</feature>
<dbReference type="InterPro" id="IPR010920">
    <property type="entry name" value="LSM_dom_sf"/>
</dbReference>
<dbReference type="InterPro" id="IPR045275">
    <property type="entry name" value="MscS_archaea/bacteria_type"/>
</dbReference>
<dbReference type="Pfam" id="PF05552">
    <property type="entry name" value="MS_channel_1st_1"/>
    <property type="match status" value="1"/>
</dbReference>
<accession>A0A2T7G6X4</accession>
<evidence type="ECO:0000256" key="4">
    <source>
        <dbReference type="ARBA" id="ARBA00022692"/>
    </source>
</evidence>
<evidence type="ECO:0000256" key="6">
    <source>
        <dbReference type="ARBA" id="ARBA00023136"/>
    </source>
</evidence>
<comment type="similarity">
    <text evidence="2 7">Belongs to the MscS (TC 1.A.23) family.</text>
</comment>
<dbReference type="SUPFAM" id="SSF82861">
    <property type="entry name" value="Mechanosensitive channel protein MscS (YggB), transmembrane region"/>
    <property type="match status" value="1"/>
</dbReference>
<dbReference type="InterPro" id="IPR008910">
    <property type="entry name" value="MSC_TM_helix"/>
</dbReference>
<dbReference type="InterPro" id="IPR006685">
    <property type="entry name" value="MscS_channel_2nd"/>
</dbReference>
<comment type="function">
    <text evidence="7">Mechanosensitive channel that participates in the regulation of osmotic pressure changes within the cell, opening in response to stretch forces in the membrane lipid bilayer, without the need for other proteins. Contributes to normal resistance to hypoosmotic shock. Forms an ion channel of 1.0 nanosiemens conductance with a slight preference for anions.</text>
</comment>
<dbReference type="Pfam" id="PF21082">
    <property type="entry name" value="MS_channel_3rd"/>
    <property type="match status" value="1"/>
</dbReference>
<dbReference type="InterPro" id="IPR049278">
    <property type="entry name" value="MS_channel_C"/>
</dbReference>
<name>A0A2T7G6X4_9RHOB</name>
<keyword evidence="3" id="KW-1003">Cell membrane</keyword>
<organism evidence="10 11">
    <name type="scientific">Pelagivirga sediminicola</name>
    <dbReference type="NCBI Taxonomy" id="2170575"/>
    <lineage>
        <taxon>Bacteria</taxon>
        <taxon>Pseudomonadati</taxon>
        <taxon>Pseudomonadota</taxon>
        <taxon>Alphaproteobacteria</taxon>
        <taxon>Rhodobacterales</taxon>
        <taxon>Paracoccaceae</taxon>
        <taxon>Pelagivirga</taxon>
    </lineage>
</organism>
<keyword evidence="11" id="KW-1185">Reference proteome</keyword>
<evidence type="ECO:0000256" key="7">
    <source>
        <dbReference type="RuleBase" id="RU369025"/>
    </source>
</evidence>
<reference evidence="10 11" key="1">
    <citation type="submission" date="2018-04" db="EMBL/GenBank/DDBJ databases">
        <title>Pelagivirga bohaiensis gen. nov., sp. nov., a bacterium isolated from the Bohai Sea.</title>
        <authorList>
            <person name="Ji X."/>
        </authorList>
    </citation>
    <scope>NUCLEOTIDE SEQUENCE [LARGE SCALE GENOMIC DNA]</scope>
    <source>
        <strain evidence="10 11">BH-SD19</strain>
    </source>
</reference>
<evidence type="ECO:0000313" key="10">
    <source>
        <dbReference type="EMBL" id="PVA10126.1"/>
    </source>
</evidence>
<evidence type="ECO:0000256" key="3">
    <source>
        <dbReference type="ARBA" id="ARBA00022475"/>
    </source>
</evidence>
<sequence length="270" mass="29338">MENVIEELGAYTPLVIATVKALVVLIVGWTIAGFVGSFVRRQVNKHQRIDKTLGNFAATVATWAIRIMVLLAVLNLFGIEATSVVAVLGAATLAVGLALQGTLADLAAGIMLVIFRPYRLGQYVDISGTSGTVTEIALFFTELTTPQNVQIIVPNGQAWGSVITNYSAHDTRRLDLTFGIDYADNADTAMQIVLDQARADSRVMDEPEPWARVTNLGSSSVDITARLWTSTDDFWNVKFELTKAIKEEFDAKGISIPFPHQVNVEPKKAG</sequence>
<keyword evidence="5 7" id="KW-1133">Transmembrane helix</keyword>
<dbReference type="SUPFAM" id="SSF82689">
    <property type="entry name" value="Mechanosensitive channel protein MscS (YggB), C-terminal domain"/>
    <property type="match status" value="1"/>
</dbReference>
<keyword evidence="7" id="KW-0997">Cell inner membrane</keyword>
<comment type="subcellular location">
    <subcellularLocation>
        <location evidence="7">Cell inner membrane</location>
        <topology evidence="7">Multi-pass membrane protein</topology>
    </subcellularLocation>
    <subcellularLocation>
        <location evidence="1">Cell membrane</location>
        <topology evidence="1">Multi-pass membrane protein</topology>
    </subcellularLocation>
</comment>
<keyword evidence="7" id="KW-0813">Transport</keyword>
<dbReference type="GO" id="GO:0008381">
    <property type="term" value="F:mechanosensitive monoatomic ion channel activity"/>
    <property type="evidence" value="ECO:0007669"/>
    <property type="project" value="InterPro"/>
</dbReference>
<dbReference type="Gene3D" id="3.30.70.100">
    <property type="match status" value="1"/>
</dbReference>
<dbReference type="Proteomes" id="UP000244446">
    <property type="component" value="Unassembled WGS sequence"/>
</dbReference>
<dbReference type="InterPro" id="IPR023408">
    <property type="entry name" value="MscS_beta-dom_sf"/>
</dbReference>
<gene>
    <name evidence="10" type="ORF">DC366_10765</name>
</gene>
<dbReference type="InterPro" id="IPR011066">
    <property type="entry name" value="MscS_channel_C_sf"/>
</dbReference>
<keyword evidence="7" id="KW-0406">Ion transport</keyword>
<evidence type="ECO:0000259" key="9">
    <source>
        <dbReference type="Pfam" id="PF21082"/>
    </source>
</evidence>